<evidence type="ECO:0000313" key="1">
    <source>
        <dbReference type="EMBL" id="POG10175.1"/>
    </source>
</evidence>
<dbReference type="EMBL" id="MINH01000019">
    <property type="protein sequence ID" value="POG10175.1"/>
    <property type="molecule type" value="Genomic_DNA"/>
</dbReference>
<accession>A0A2S3X3W9</accession>
<proteinExistence type="predicted"/>
<name>A0A2S3X3W9_PSEPU</name>
<evidence type="ECO:0000313" key="2">
    <source>
        <dbReference type="Proteomes" id="UP000237230"/>
    </source>
</evidence>
<reference evidence="1 2" key="1">
    <citation type="submission" date="2016-08" db="EMBL/GenBank/DDBJ databases">
        <authorList>
            <person name="Seilhamer J.J."/>
        </authorList>
    </citation>
    <scope>NUCLEOTIDE SEQUENCE [LARGE SCALE GENOMIC DNA]</scope>
    <source>
        <strain evidence="1 2">KH-21-114</strain>
    </source>
</reference>
<sequence length="82" mass="9478">MNVFIEKNSEQDRWWVRMDDWRVSFNTAAEAEQFAERLTTRLNAPHSLDMLADWSPRTGVADARNAIAVLPAQTDRRCVKEA</sequence>
<dbReference type="OrthoDB" id="6914473at2"/>
<comment type="caution">
    <text evidence="1">The sequence shown here is derived from an EMBL/GenBank/DDBJ whole genome shotgun (WGS) entry which is preliminary data.</text>
</comment>
<dbReference type="AlphaFoldDB" id="A0A2S3X3W9"/>
<organism evidence="1 2">
    <name type="scientific">Pseudomonas putida</name>
    <name type="common">Arthrobacter siderocapsulatus</name>
    <dbReference type="NCBI Taxonomy" id="303"/>
    <lineage>
        <taxon>Bacteria</taxon>
        <taxon>Pseudomonadati</taxon>
        <taxon>Pseudomonadota</taxon>
        <taxon>Gammaproteobacteria</taxon>
        <taxon>Pseudomonadales</taxon>
        <taxon>Pseudomonadaceae</taxon>
        <taxon>Pseudomonas</taxon>
    </lineage>
</organism>
<protein>
    <submittedName>
        <fullName evidence="1">Uncharacterized protein</fullName>
    </submittedName>
</protein>
<gene>
    <name evidence="1" type="ORF">BGP84_10705</name>
</gene>
<dbReference type="RefSeq" id="WP_103446953.1">
    <property type="nucleotide sequence ID" value="NZ_MINH01000019.1"/>
</dbReference>
<reference evidence="1 2" key="2">
    <citation type="submission" date="2018-03" db="EMBL/GenBank/DDBJ databases">
        <title>Draft genome of Pseudomonas putida strain KH-21-114.</title>
        <authorList>
            <person name="Yoshizawa S."/>
            <person name="Khan N.H."/>
            <person name="Nishimura M."/>
            <person name="Chiura H.X."/>
            <person name="Ogura Y."/>
            <person name="Hayashi T."/>
            <person name="Kogure K."/>
        </authorList>
    </citation>
    <scope>NUCLEOTIDE SEQUENCE [LARGE SCALE GENOMIC DNA]</scope>
    <source>
        <strain evidence="1 2">KH-21-114</strain>
    </source>
</reference>
<dbReference type="Proteomes" id="UP000237230">
    <property type="component" value="Unassembled WGS sequence"/>
</dbReference>